<sequence length="39" mass="4673">MHIFPFCKKTKNFQVLPDPKKRILKVFIVIKTQPLKIFS</sequence>
<proteinExistence type="predicted"/>
<reference evidence="1 2" key="1">
    <citation type="submission" date="2019-09" db="EMBL/GenBank/DDBJ databases">
        <title>Investigation of probiotic properties of different lactic acid bacteria.</title>
        <authorList>
            <person name="Jaomanjaka F."/>
            <person name="Blanc P."/>
        </authorList>
    </citation>
    <scope>NUCLEOTIDE SEQUENCE [LARGE SCALE GENOMIC DNA]</scope>
    <source>
        <strain evidence="1 2">BIO6272</strain>
    </source>
</reference>
<evidence type="ECO:0000313" key="2">
    <source>
        <dbReference type="Proteomes" id="UP000430323"/>
    </source>
</evidence>
<accession>A0A2I1WG18</accession>
<gene>
    <name evidence="1" type="ORF">F8251_03450</name>
</gene>
<evidence type="ECO:0000313" key="1">
    <source>
        <dbReference type="EMBL" id="KAB1977351.1"/>
    </source>
</evidence>
<dbReference type="EMBL" id="WBOB01000011">
    <property type="protein sequence ID" value="KAB1977351.1"/>
    <property type="molecule type" value="Genomic_DNA"/>
</dbReference>
<dbReference type="Proteomes" id="UP000430323">
    <property type="component" value="Unassembled WGS sequence"/>
</dbReference>
<name>A0A2I1WG18_9LACO</name>
<comment type="caution">
    <text evidence="1">The sequence shown here is derived from an EMBL/GenBank/DDBJ whole genome shotgun (WGS) entry which is preliminary data.</text>
</comment>
<dbReference type="AlphaFoldDB" id="A0A2I1WG18"/>
<protein>
    <submittedName>
        <fullName evidence="1">Anti-sigma F factor antagonist</fullName>
    </submittedName>
</protein>
<organism evidence="1 2">
    <name type="scientific">Lactobacillus crispatus</name>
    <dbReference type="NCBI Taxonomy" id="47770"/>
    <lineage>
        <taxon>Bacteria</taxon>
        <taxon>Bacillati</taxon>
        <taxon>Bacillota</taxon>
        <taxon>Bacilli</taxon>
        <taxon>Lactobacillales</taxon>
        <taxon>Lactobacillaceae</taxon>
        <taxon>Lactobacillus</taxon>
    </lineage>
</organism>